<sequence>MLVYGPYNSEVEPRHGASGCYNILKNIRFLSNLDRQGGFKDDDTPERRRIRDDIRRTAVERVSSNSSNVTSSSPSTVLETEVGLNNVSWANGNGTSSNTTAPEELGNSAEIPHNTADQTGGTSLRHLNESLSENFNATSSSNISGAMDLTNATDRGWVGWVMGGGLFFGVVAVITGWRMRRRRFCHLSDGVALSVRYAKLRDDNDVHLTLP</sequence>
<evidence type="ECO:0000313" key="3">
    <source>
        <dbReference type="EMBL" id="OWA51781.1"/>
    </source>
</evidence>
<evidence type="ECO:0000313" key="4">
    <source>
        <dbReference type="Proteomes" id="UP000192578"/>
    </source>
</evidence>
<accession>A0A9X6NFL2</accession>
<reference evidence="4" key="1">
    <citation type="submission" date="2017-01" db="EMBL/GenBank/DDBJ databases">
        <title>Comparative genomics of anhydrobiosis in the tardigrade Hypsibius dujardini.</title>
        <authorList>
            <person name="Yoshida Y."/>
            <person name="Koutsovoulos G."/>
            <person name="Laetsch D."/>
            <person name="Stevens L."/>
            <person name="Kumar S."/>
            <person name="Horikawa D."/>
            <person name="Ishino K."/>
            <person name="Komine S."/>
            <person name="Tomita M."/>
            <person name="Blaxter M."/>
            <person name="Arakawa K."/>
        </authorList>
    </citation>
    <scope>NUCLEOTIDE SEQUENCE [LARGE SCALE GENOMIC DNA]</scope>
    <source>
        <strain evidence="4">Z151</strain>
    </source>
</reference>
<feature type="compositionally biased region" description="Polar residues" evidence="1">
    <location>
        <begin position="88"/>
        <end position="101"/>
    </location>
</feature>
<keyword evidence="2" id="KW-0812">Transmembrane</keyword>
<keyword evidence="2" id="KW-1133">Transmembrane helix</keyword>
<dbReference type="Proteomes" id="UP000192578">
    <property type="component" value="Unassembled WGS sequence"/>
</dbReference>
<gene>
    <name evidence="3" type="ORF">BV898_16247</name>
</gene>
<proteinExistence type="predicted"/>
<protein>
    <submittedName>
        <fullName evidence="3">Uncharacterized protein</fullName>
    </submittedName>
</protein>
<organism evidence="3 4">
    <name type="scientific">Hypsibius exemplaris</name>
    <name type="common">Freshwater tardigrade</name>
    <dbReference type="NCBI Taxonomy" id="2072580"/>
    <lineage>
        <taxon>Eukaryota</taxon>
        <taxon>Metazoa</taxon>
        <taxon>Ecdysozoa</taxon>
        <taxon>Tardigrada</taxon>
        <taxon>Eutardigrada</taxon>
        <taxon>Parachela</taxon>
        <taxon>Hypsibioidea</taxon>
        <taxon>Hypsibiidae</taxon>
        <taxon>Hypsibius</taxon>
    </lineage>
</organism>
<keyword evidence="2" id="KW-0472">Membrane</keyword>
<dbReference type="AlphaFoldDB" id="A0A9X6NFL2"/>
<feature type="region of interest" description="Disordered" evidence="1">
    <location>
        <begin position="88"/>
        <end position="122"/>
    </location>
</feature>
<keyword evidence="4" id="KW-1185">Reference proteome</keyword>
<evidence type="ECO:0000256" key="1">
    <source>
        <dbReference type="SAM" id="MobiDB-lite"/>
    </source>
</evidence>
<feature type="transmembrane region" description="Helical" evidence="2">
    <location>
        <begin position="157"/>
        <end position="177"/>
    </location>
</feature>
<dbReference type="EMBL" id="MTYJ01000239">
    <property type="protein sequence ID" value="OWA51781.1"/>
    <property type="molecule type" value="Genomic_DNA"/>
</dbReference>
<comment type="caution">
    <text evidence="3">The sequence shown here is derived from an EMBL/GenBank/DDBJ whole genome shotgun (WGS) entry which is preliminary data.</text>
</comment>
<name>A0A9X6NFL2_HYPEX</name>
<evidence type="ECO:0000256" key="2">
    <source>
        <dbReference type="SAM" id="Phobius"/>
    </source>
</evidence>